<dbReference type="GO" id="GO:0000407">
    <property type="term" value="C:phagophore assembly site"/>
    <property type="evidence" value="ECO:0007669"/>
    <property type="project" value="TreeGrafter"/>
</dbReference>
<dbReference type="Gene3D" id="1.10.418.40">
    <property type="entry name" value="Autophagy protein 6/Beclin 1"/>
    <property type="match status" value="1"/>
</dbReference>
<dbReference type="Pfam" id="PF17675">
    <property type="entry name" value="APG6_N"/>
    <property type="match status" value="1"/>
</dbReference>
<gene>
    <name evidence="4" type="primary">atg6</name>
    <name evidence="4" type="ORF">MYAM1_003568</name>
</gene>
<evidence type="ECO:0000259" key="3">
    <source>
        <dbReference type="Pfam" id="PF17675"/>
    </source>
</evidence>
<dbReference type="Pfam" id="PF04111">
    <property type="entry name" value="APG6"/>
    <property type="match status" value="1"/>
</dbReference>
<dbReference type="EMBL" id="CP119948">
    <property type="protein sequence ID" value="WFD00816.1"/>
    <property type="molecule type" value="Genomic_DNA"/>
</dbReference>
<dbReference type="AlphaFoldDB" id="A0AAJ5YV46"/>
<dbReference type="GO" id="GO:0034272">
    <property type="term" value="C:phosphatidylinositol 3-kinase complex, class III, type II"/>
    <property type="evidence" value="ECO:0007669"/>
    <property type="project" value="TreeGrafter"/>
</dbReference>
<accession>A0AAJ5YV46</accession>
<dbReference type="GO" id="GO:0000045">
    <property type="term" value="P:autophagosome assembly"/>
    <property type="evidence" value="ECO:0007669"/>
    <property type="project" value="TreeGrafter"/>
</dbReference>
<evidence type="ECO:0000313" key="5">
    <source>
        <dbReference type="Proteomes" id="UP001219567"/>
    </source>
</evidence>
<dbReference type="GO" id="GO:0034271">
    <property type="term" value="C:phosphatidylinositol 3-kinase complex, class III, type I"/>
    <property type="evidence" value="ECO:0007669"/>
    <property type="project" value="TreeGrafter"/>
</dbReference>
<organism evidence="4 5">
    <name type="scientific">Malassezia yamatoensis</name>
    <dbReference type="NCBI Taxonomy" id="253288"/>
    <lineage>
        <taxon>Eukaryota</taxon>
        <taxon>Fungi</taxon>
        <taxon>Dikarya</taxon>
        <taxon>Basidiomycota</taxon>
        <taxon>Ustilaginomycotina</taxon>
        <taxon>Malasseziomycetes</taxon>
        <taxon>Malasseziales</taxon>
        <taxon>Malasseziaceae</taxon>
        <taxon>Malassezia</taxon>
    </lineage>
</organism>
<dbReference type="GO" id="GO:0006995">
    <property type="term" value="P:cellular response to nitrogen starvation"/>
    <property type="evidence" value="ECO:0007669"/>
    <property type="project" value="TreeGrafter"/>
</dbReference>
<dbReference type="Proteomes" id="UP001219567">
    <property type="component" value="Chromosome 6"/>
</dbReference>
<comment type="similarity">
    <text evidence="1">Belongs to the beclin family.</text>
</comment>
<dbReference type="PANTHER" id="PTHR12768:SF4">
    <property type="entry name" value="BECLIN-1"/>
    <property type="match status" value="1"/>
</dbReference>
<evidence type="ECO:0000259" key="2">
    <source>
        <dbReference type="Pfam" id="PF04111"/>
    </source>
</evidence>
<dbReference type="GO" id="GO:0000423">
    <property type="term" value="P:mitophagy"/>
    <property type="evidence" value="ECO:0007669"/>
    <property type="project" value="TreeGrafter"/>
</dbReference>
<dbReference type="GO" id="GO:0030674">
    <property type="term" value="F:protein-macromolecule adaptor activity"/>
    <property type="evidence" value="ECO:0007669"/>
    <property type="project" value="TreeGrafter"/>
</dbReference>
<sequence>MGWNCQECGQPLQLDRSLEEADQHTLGIAQATVKEALGQWNTVSSETRQTHLNALSLPSSVHQAIQKQLQHANSTPETLSASSDKQQYQTRLFQTLSTETFAANHSSALRHPLCEDCTKQVLDRSTQEIEIARKERNALREFEDDCTSEGHESARMQKRRSLRKEVQDIASSTQQVQSELLACDSAQETLQQELNAVRQEAESFANTHAEFWIAFNQQTSELHQMQSELHRNQAQAAVLCEMLNHLEQANAYLDVFDIGQDERGIATINGWHLGRLSTAHVSTAGEQIDWPEINAAWGQTAFLLTVLSRKLACEFTQYQIHPCGPLSAVERLGADHAKYELYGTNEWQIGRLFHSRRFDQAMVGTLACAKQLCERACDMDPALDLPYTIQKDTIGGASIRLQFNHPDTWSRATLSLLITLRMLLHWAIDQNFKP</sequence>
<dbReference type="InterPro" id="IPR007243">
    <property type="entry name" value="Atg6/Beclin"/>
</dbReference>
<proteinExistence type="inferred from homology"/>
<protein>
    <submittedName>
        <fullName evidence="4">Vacuolar protein sorting-associated protein atg6</fullName>
    </submittedName>
</protein>
<dbReference type="InterPro" id="IPR041691">
    <property type="entry name" value="Atg6/beclin_CC"/>
</dbReference>
<name>A0AAJ5YV46_9BASI</name>
<feature type="domain" description="Atg6 BARA" evidence="2">
    <location>
        <begin position="246"/>
        <end position="427"/>
    </location>
</feature>
<reference evidence="4 5" key="1">
    <citation type="submission" date="2023-03" db="EMBL/GenBank/DDBJ databases">
        <title>Mating type loci evolution in Malassezia.</title>
        <authorList>
            <person name="Coelho M.A."/>
        </authorList>
    </citation>
    <scope>NUCLEOTIDE SEQUENCE [LARGE SCALE GENOMIC DNA]</scope>
    <source>
        <strain evidence="4 5">CBS 9725</strain>
    </source>
</reference>
<evidence type="ECO:0000256" key="1">
    <source>
        <dbReference type="ARBA" id="ARBA00005965"/>
    </source>
</evidence>
<dbReference type="InterPro" id="IPR040455">
    <property type="entry name" value="Atg6_BARA"/>
</dbReference>
<dbReference type="InterPro" id="IPR038274">
    <property type="entry name" value="Atg6/Beclin_C_sf"/>
</dbReference>
<dbReference type="PANTHER" id="PTHR12768">
    <property type="entry name" value="BECLIN 1"/>
    <property type="match status" value="1"/>
</dbReference>
<evidence type="ECO:0000313" key="4">
    <source>
        <dbReference type="EMBL" id="WFD00816.1"/>
    </source>
</evidence>
<dbReference type="GO" id="GO:0045324">
    <property type="term" value="P:late endosome to vacuole transport"/>
    <property type="evidence" value="ECO:0007669"/>
    <property type="project" value="TreeGrafter"/>
</dbReference>
<keyword evidence="5" id="KW-1185">Reference proteome</keyword>
<dbReference type="GO" id="GO:0043548">
    <property type="term" value="F:phosphatidylinositol 3-kinase binding"/>
    <property type="evidence" value="ECO:0007669"/>
    <property type="project" value="TreeGrafter"/>
</dbReference>
<feature type="domain" description="Atg6/beclin coiled-coil" evidence="3">
    <location>
        <begin position="112"/>
        <end position="237"/>
    </location>
</feature>